<dbReference type="EMBL" id="DVJN01000153">
    <property type="protein sequence ID" value="HIS92860.1"/>
    <property type="molecule type" value="Genomic_DNA"/>
</dbReference>
<protein>
    <recommendedName>
        <fullName evidence="8 10">Phenylacetate-coenzyme A ligase</fullName>
        <ecNumber evidence="7 10">6.2.1.30</ecNumber>
    </recommendedName>
    <alternativeName>
        <fullName evidence="9 10">Phenylacetyl-CoA ligase</fullName>
    </alternativeName>
</protein>
<comment type="caution">
    <text evidence="13">The sequence shown here is derived from an EMBL/GenBank/DDBJ whole genome shotgun (WGS) entry which is preliminary data.</text>
</comment>
<dbReference type="Proteomes" id="UP000824140">
    <property type="component" value="Unassembled WGS sequence"/>
</dbReference>
<dbReference type="EC" id="6.2.1.30" evidence="7 10"/>
<evidence type="ECO:0000256" key="9">
    <source>
        <dbReference type="ARBA" id="ARBA00075111"/>
    </source>
</evidence>
<keyword evidence="3 10" id="KW-0547">Nucleotide-binding</keyword>
<dbReference type="InterPro" id="IPR011880">
    <property type="entry name" value="PA_CoA_ligase"/>
</dbReference>
<evidence type="ECO:0000256" key="7">
    <source>
        <dbReference type="ARBA" id="ARBA00066629"/>
    </source>
</evidence>
<feature type="domain" description="AMP-dependent ligase C-terminal" evidence="12">
    <location>
        <begin position="338"/>
        <end position="434"/>
    </location>
</feature>
<dbReference type="FunFam" id="3.40.50.12780:FF:000016">
    <property type="entry name" value="Phenylacetate-coenzyme A ligase"/>
    <property type="match status" value="1"/>
</dbReference>
<dbReference type="AlphaFoldDB" id="A0A9D1K6A3"/>
<dbReference type="InterPro" id="IPR051414">
    <property type="entry name" value="Adenylate-forming_Reductase"/>
</dbReference>
<comment type="pathway">
    <text evidence="5 10">Aromatic compound metabolism; phenylacetate degradation.</text>
</comment>
<dbReference type="InterPro" id="IPR000873">
    <property type="entry name" value="AMP-dep_synth/lig_dom"/>
</dbReference>
<dbReference type="InterPro" id="IPR028154">
    <property type="entry name" value="AMP-dep_Lig_C"/>
</dbReference>
<evidence type="ECO:0000256" key="10">
    <source>
        <dbReference type="PIRNR" id="PIRNR006444"/>
    </source>
</evidence>
<feature type="domain" description="AMP-dependent synthetase/ligase" evidence="11">
    <location>
        <begin position="85"/>
        <end position="288"/>
    </location>
</feature>
<evidence type="ECO:0000256" key="5">
    <source>
        <dbReference type="ARBA" id="ARBA00060591"/>
    </source>
</evidence>
<evidence type="ECO:0000256" key="3">
    <source>
        <dbReference type="ARBA" id="ARBA00022741"/>
    </source>
</evidence>
<accession>A0A9D1K6A3</accession>
<sequence>MATHRIWNPAAECMPREQLRALQLERLKDVVRREYDNVPLYRRRMDEKGVKPEDIRSLDDLQYLPFMQKTDLRDEYPTGLFAVPRREIVRLQGSSGTTGKPILAGYTRNDLDNWSEMMARTIGAANATADDIVQVAYGYGLFTGGMGAHQGATKLGAMVIPMSSGNTAKQIMMMQDVGTTILSCTPSYAIHIAETIHEMGIPLSSLKLRAGTFGAEPWTEAMRKRLETLLNIDALDIYGLTEICGPGVAYECLEKQGMHVNEDHVIVEIIDPVTEKPLPYGEKGELVFTTITKEGMPMLRFRTHDLCQLDASPCACGRTFVRMKRIMGRTDDMLIIRGVNVFPSQIESVLVSIHGVAPHYMLVVDRQGATDTLEIQVEITEDVFADTVGQLETLEKQINERIKSVVGISANIKLVAPKSIPRSEGKAKRVIDKRKL</sequence>
<dbReference type="CDD" id="cd05913">
    <property type="entry name" value="PaaK"/>
    <property type="match status" value="1"/>
</dbReference>
<comment type="catalytic activity">
    <reaction evidence="4">
        <text>2-phenylacetate + ATP + CoA = phenylacetyl-CoA + AMP + diphosphate</text>
        <dbReference type="Rhea" id="RHEA:20956"/>
        <dbReference type="ChEBI" id="CHEBI:18401"/>
        <dbReference type="ChEBI" id="CHEBI:30616"/>
        <dbReference type="ChEBI" id="CHEBI:33019"/>
        <dbReference type="ChEBI" id="CHEBI:57287"/>
        <dbReference type="ChEBI" id="CHEBI:57390"/>
        <dbReference type="ChEBI" id="CHEBI:456215"/>
        <dbReference type="EC" id="6.2.1.30"/>
    </reaction>
    <physiologicalReaction direction="left-to-right" evidence="4">
        <dbReference type="Rhea" id="RHEA:20957"/>
    </physiologicalReaction>
</comment>
<reference evidence="13" key="1">
    <citation type="submission" date="2020-10" db="EMBL/GenBank/DDBJ databases">
        <authorList>
            <person name="Gilroy R."/>
        </authorList>
    </citation>
    <scope>NUCLEOTIDE SEQUENCE</scope>
    <source>
        <strain evidence="13">13766</strain>
    </source>
</reference>
<organism evidence="13 14">
    <name type="scientific">Candidatus Alectryocaccomicrobium excrementavium</name>
    <dbReference type="NCBI Taxonomy" id="2840668"/>
    <lineage>
        <taxon>Bacteria</taxon>
        <taxon>Bacillati</taxon>
        <taxon>Bacillota</taxon>
        <taxon>Clostridia</taxon>
        <taxon>Candidatus Alectryocaccomicrobium</taxon>
    </lineage>
</organism>
<dbReference type="GO" id="GO:0000166">
    <property type="term" value="F:nucleotide binding"/>
    <property type="evidence" value="ECO:0007669"/>
    <property type="project" value="UniProtKB-KW"/>
</dbReference>
<evidence type="ECO:0000313" key="14">
    <source>
        <dbReference type="Proteomes" id="UP000824140"/>
    </source>
</evidence>
<comment type="function">
    <text evidence="10">Catalyzes the activation of phenylacetic acid (PA) to phenylacetyl-CoA (PA-CoA).</text>
</comment>
<gene>
    <name evidence="13" type="ORF">IAA84_07605</name>
</gene>
<dbReference type="SUPFAM" id="SSF56801">
    <property type="entry name" value="Acetyl-CoA synthetase-like"/>
    <property type="match status" value="1"/>
</dbReference>
<evidence type="ECO:0000259" key="12">
    <source>
        <dbReference type="Pfam" id="PF14535"/>
    </source>
</evidence>
<dbReference type="Pfam" id="PF00501">
    <property type="entry name" value="AMP-binding"/>
    <property type="match status" value="1"/>
</dbReference>
<dbReference type="PANTHER" id="PTHR43439">
    <property type="entry name" value="PHENYLACETATE-COENZYME A LIGASE"/>
    <property type="match status" value="1"/>
</dbReference>
<dbReference type="PIRSF" id="PIRSF006444">
    <property type="entry name" value="PaaK"/>
    <property type="match status" value="1"/>
</dbReference>
<dbReference type="InterPro" id="IPR045851">
    <property type="entry name" value="AMP-bd_C_sf"/>
</dbReference>
<dbReference type="Gene3D" id="3.40.50.12780">
    <property type="entry name" value="N-terminal domain of ligase-like"/>
    <property type="match status" value="1"/>
</dbReference>
<dbReference type="PANTHER" id="PTHR43439:SF1">
    <property type="entry name" value="PHENYLACETATE-COENZYME A LIGASE"/>
    <property type="match status" value="1"/>
</dbReference>
<keyword evidence="2 10" id="KW-0436">Ligase</keyword>
<evidence type="ECO:0000256" key="4">
    <source>
        <dbReference type="ARBA" id="ARBA00050450"/>
    </source>
</evidence>
<name>A0A9D1K6A3_9FIRM</name>
<dbReference type="InterPro" id="IPR042099">
    <property type="entry name" value="ANL_N_sf"/>
</dbReference>
<dbReference type="GO" id="GO:0010124">
    <property type="term" value="P:phenylacetate catabolic process"/>
    <property type="evidence" value="ECO:0007669"/>
    <property type="project" value="UniProtKB-UniRule"/>
</dbReference>
<proteinExistence type="inferred from homology"/>
<evidence type="ECO:0000256" key="1">
    <source>
        <dbReference type="ARBA" id="ARBA00011245"/>
    </source>
</evidence>
<reference evidence="13" key="2">
    <citation type="journal article" date="2021" name="PeerJ">
        <title>Extensive microbial diversity within the chicken gut microbiome revealed by metagenomics and culture.</title>
        <authorList>
            <person name="Gilroy R."/>
            <person name="Ravi A."/>
            <person name="Getino M."/>
            <person name="Pursley I."/>
            <person name="Horton D.L."/>
            <person name="Alikhan N.F."/>
            <person name="Baker D."/>
            <person name="Gharbi K."/>
            <person name="Hall N."/>
            <person name="Watson M."/>
            <person name="Adriaenssens E.M."/>
            <person name="Foster-Nyarko E."/>
            <person name="Jarju S."/>
            <person name="Secka A."/>
            <person name="Antonio M."/>
            <person name="Oren A."/>
            <person name="Chaudhuri R.R."/>
            <person name="La Ragione R."/>
            <person name="Hildebrand F."/>
            <person name="Pallen M.J."/>
        </authorList>
    </citation>
    <scope>NUCLEOTIDE SEQUENCE</scope>
    <source>
        <strain evidence="13">13766</strain>
    </source>
</reference>
<comment type="similarity">
    <text evidence="6 10">Belongs to the phenylacetyl-CoA ligase family.</text>
</comment>
<comment type="subunit">
    <text evidence="1">Monomer.</text>
</comment>
<evidence type="ECO:0000259" key="11">
    <source>
        <dbReference type="Pfam" id="PF00501"/>
    </source>
</evidence>
<dbReference type="GO" id="GO:0047475">
    <property type="term" value="F:phenylacetate-CoA ligase activity"/>
    <property type="evidence" value="ECO:0007669"/>
    <property type="project" value="UniProtKB-EC"/>
</dbReference>
<evidence type="ECO:0000256" key="2">
    <source>
        <dbReference type="ARBA" id="ARBA00022598"/>
    </source>
</evidence>
<evidence type="ECO:0000256" key="8">
    <source>
        <dbReference type="ARBA" id="ARBA00068695"/>
    </source>
</evidence>
<evidence type="ECO:0000256" key="6">
    <source>
        <dbReference type="ARBA" id="ARBA00061566"/>
    </source>
</evidence>
<evidence type="ECO:0000313" key="13">
    <source>
        <dbReference type="EMBL" id="HIS92860.1"/>
    </source>
</evidence>
<dbReference type="Pfam" id="PF14535">
    <property type="entry name" value="AMP-binding_C_2"/>
    <property type="match status" value="1"/>
</dbReference>
<dbReference type="Gene3D" id="3.30.300.30">
    <property type="match status" value="1"/>
</dbReference>
<dbReference type="FunFam" id="3.30.300.30:FF:000019">
    <property type="entry name" value="Phenylacetate-coenzyme A ligase"/>
    <property type="match status" value="1"/>
</dbReference>